<accession>A0A2G5DHJ0</accession>
<evidence type="ECO:0000256" key="1">
    <source>
        <dbReference type="SAM" id="MobiDB-lite"/>
    </source>
</evidence>
<proteinExistence type="predicted"/>
<dbReference type="PANTHER" id="PTHR13318">
    <property type="entry name" value="PARTNER OF PAIRED, ISOFORM B-RELATED"/>
    <property type="match status" value="1"/>
</dbReference>
<dbReference type="PANTHER" id="PTHR13318:SF145">
    <property type="entry name" value="RAD7"/>
    <property type="match status" value="1"/>
</dbReference>
<gene>
    <name evidence="2" type="ORF">AQUCO_02000405v1</name>
</gene>
<dbReference type="GO" id="GO:0031146">
    <property type="term" value="P:SCF-dependent proteasomal ubiquitin-dependent protein catabolic process"/>
    <property type="evidence" value="ECO:0007669"/>
    <property type="project" value="TreeGrafter"/>
</dbReference>
<sequence>MKILRSREIPSPTTNKSYKSLESRNQIQSPSSPTPPLLLPCSQTLEQQMSSSSSSLISNSINTTNLDSDSVSRGTNSLRRRSSRLASKMKDEIEDKNEVGKLIDSNSLLVNFNSNELMSNKDEVLKGSNLRRSGRLSSKLIMDCEQNDDDDKSKLKEVMDVKKRKSGSFDLKLKKARVFNSVTEKDNFDFNLMVCGEDSSSSDSDSVKEKNAQKGSLEDVVELDELEWTGTLVGVSGNKHKEETVEVDSVDNLSKFGLTTCSGSSSRRRSQRLVLKETQGVDNNVGDISRLDDRESGPSVAAQTRDHDGLDTSEVECIDADERNLLVGNGRYSTEEKGKSKFDLNLEPEEQPEIKLGGDTAVSPLIHDAASGLMQLQRTVDSERARQEVVNGRWRNRGGRLRREMFQGIAKNIAPQFAHFRAEEEEDNVTVPTSHSGDALQEIEDWPGPFSTAMKIMKGRTAKLNTEQLWSSEEIKWMPSKDPLQNRMKPSVPSLQDLCLNILVKNSEAIGSLKCVPSELRNKLSELLCDSRRMGSHFMELLVAEIPEIVRVKDCSWMTEEEMANTFRGCDTSKLNELQLDLGGRCMLDYVLRSTIARSPNSLPSLVALSLKGACRVTDAGLSLLVASAPSLRSINLGECSFLSSASISTIADNLGLILRELYLDACTGIDVMLILPALKKLKCLEILSVAHMPTVCDDFVGQLVTECCADMKELCLANCGELTDNSVKAIAENLSGLYALDLSNLRKLTDFSVGYIANGCPSVQKLRISRNSFSDDAVAAFLETSGESIKELSLNCIRKVGPNTAISLAKCCTRNLLALDLSWCRGLNDEALGLIVDSCSSLRILKVFGCSQISSVFLNGHSNSRVRIVGVKLTPILDDLNVLDPQVGPLCYSSVPVSESDVWHP</sequence>
<dbReference type="SMART" id="SM00367">
    <property type="entry name" value="LRR_CC"/>
    <property type="match status" value="7"/>
</dbReference>
<dbReference type="OrthoDB" id="10257471at2759"/>
<dbReference type="Gene3D" id="3.80.10.10">
    <property type="entry name" value="Ribonuclease Inhibitor"/>
    <property type="match status" value="2"/>
</dbReference>
<dbReference type="Proteomes" id="UP000230069">
    <property type="component" value="Unassembled WGS sequence"/>
</dbReference>
<dbReference type="InterPro" id="IPR006553">
    <property type="entry name" value="Leu-rich_rpt_Cys-con_subtyp"/>
</dbReference>
<evidence type="ECO:0000313" key="2">
    <source>
        <dbReference type="EMBL" id="PIA42932.1"/>
    </source>
</evidence>
<keyword evidence="3" id="KW-1185">Reference proteome</keyword>
<reference evidence="2 3" key="1">
    <citation type="submission" date="2017-09" db="EMBL/GenBank/DDBJ databases">
        <title>WGS assembly of Aquilegia coerulea Goldsmith.</title>
        <authorList>
            <person name="Hodges S."/>
            <person name="Kramer E."/>
            <person name="Nordborg M."/>
            <person name="Tomkins J."/>
            <person name="Borevitz J."/>
            <person name="Derieg N."/>
            <person name="Yan J."/>
            <person name="Mihaltcheva S."/>
            <person name="Hayes R.D."/>
            <person name="Rokhsar D."/>
        </authorList>
    </citation>
    <scope>NUCLEOTIDE SEQUENCE [LARGE SCALE GENOMIC DNA]</scope>
    <source>
        <strain evidence="3">cv. Goldsmith</strain>
    </source>
</reference>
<dbReference type="SUPFAM" id="SSF52047">
    <property type="entry name" value="RNI-like"/>
    <property type="match status" value="1"/>
</dbReference>
<feature type="compositionally biased region" description="Polar residues" evidence="1">
    <location>
        <begin position="11"/>
        <end position="27"/>
    </location>
</feature>
<organism evidence="2 3">
    <name type="scientific">Aquilegia coerulea</name>
    <name type="common">Rocky mountain columbine</name>
    <dbReference type="NCBI Taxonomy" id="218851"/>
    <lineage>
        <taxon>Eukaryota</taxon>
        <taxon>Viridiplantae</taxon>
        <taxon>Streptophyta</taxon>
        <taxon>Embryophyta</taxon>
        <taxon>Tracheophyta</taxon>
        <taxon>Spermatophyta</taxon>
        <taxon>Magnoliopsida</taxon>
        <taxon>Ranunculales</taxon>
        <taxon>Ranunculaceae</taxon>
        <taxon>Thalictroideae</taxon>
        <taxon>Aquilegia</taxon>
    </lineage>
</organism>
<feature type="region of interest" description="Disordered" evidence="1">
    <location>
        <begin position="1"/>
        <end position="85"/>
    </location>
</feature>
<evidence type="ECO:0000313" key="3">
    <source>
        <dbReference type="Proteomes" id="UP000230069"/>
    </source>
</evidence>
<feature type="compositionally biased region" description="Low complexity" evidence="1">
    <location>
        <begin position="39"/>
        <end position="77"/>
    </location>
</feature>
<dbReference type="GO" id="GO:0019005">
    <property type="term" value="C:SCF ubiquitin ligase complex"/>
    <property type="evidence" value="ECO:0007669"/>
    <property type="project" value="TreeGrafter"/>
</dbReference>
<dbReference type="STRING" id="218851.A0A2G5DHJ0"/>
<dbReference type="AlphaFoldDB" id="A0A2G5DHJ0"/>
<dbReference type="InterPro" id="IPR032675">
    <property type="entry name" value="LRR_dom_sf"/>
</dbReference>
<dbReference type="EMBL" id="KZ305037">
    <property type="protein sequence ID" value="PIA42932.1"/>
    <property type="molecule type" value="Genomic_DNA"/>
</dbReference>
<feature type="region of interest" description="Disordered" evidence="1">
    <location>
        <begin position="284"/>
        <end position="309"/>
    </location>
</feature>
<name>A0A2G5DHJ0_AQUCA</name>
<dbReference type="FunCoup" id="A0A2G5DHJ0">
    <property type="interactions" value="26"/>
</dbReference>
<dbReference type="InParanoid" id="A0A2G5DHJ0"/>
<protein>
    <submittedName>
        <fullName evidence="2">Uncharacterized protein</fullName>
    </submittedName>
</protein>